<reference evidence="1 2" key="2">
    <citation type="journal article" date="2017" name="Nature">
        <title>The Apostasia genome and the evolution of orchids.</title>
        <authorList>
            <person name="Zhang G.Q."/>
            <person name="Liu K.W."/>
            <person name="Li Z."/>
            <person name="Lohaus R."/>
            <person name="Hsiao Y.Y."/>
            <person name="Niu S.C."/>
            <person name="Wang J.Y."/>
            <person name="Lin Y.C."/>
            <person name="Xu Q."/>
            <person name="Chen L.J."/>
            <person name="Yoshida K."/>
            <person name="Fujiwara S."/>
            <person name="Wang Z.W."/>
            <person name="Zhang Y.Q."/>
            <person name="Mitsuda N."/>
            <person name="Wang M."/>
            <person name="Liu G.H."/>
            <person name="Pecoraro L."/>
            <person name="Huang H.X."/>
            <person name="Xiao X.J."/>
            <person name="Lin M."/>
            <person name="Wu X.Y."/>
            <person name="Wu W.L."/>
            <person name="Chen Y.Y."/>
            <person name="Chang S.B."/>
            <person name="Sakamoto S."/>
            <person name="Ohme-Takagi M."/>
            <person name="Yagi M."/>
            <person name="Zeng S.J."/>
            <person name="Shen C.Y."/>
            <person name="Yeh C.M."/>
            <person name="Luo Y.B."/>
            <person name="Tsai W.C."/>
            <person name="Van de Peer Y."/>
            <person name="Liu Z.J."/>
        </authorList>
    </citation>
    <scope>NUCLEOTIDE SEQUENCE [LARGE SCALE GENOMIC DNA]</scope>
    <source>
        <tissue evidence="1">The whole plant</tissue>
    </source>
</reference>
<name>A0A2I0VG45_9ASPA</name>
<dbReference type="Proteomes" id="UP000233837">
    <property type="component" value="Unassembled WGS sequence"/>
</dbReference>
<proteinExistence type="predicted"/>
<protein>
    <submittedName>
        <fullName evidence="1">Bis(5'-adenosyl)-triphosphatase</fullName>
    </submittedName>
</protein>
<organism evidence="1 2">
    <name type="scientific">Dendrobium catenatum</name>
    <dbReference type="NCBI Taxonomy" id="906689"/>
    <lineage>
        <taxon>Eukaryota</taxon>
        <taxon>Viridiplantae</taxon>
        <taxon>Streptophyta</taxon>
        <taxon>Embryophyta</taxon>
        <taxon>Tracheophyta</taxon>
        <taxon>Spermatophyta</taxon>
        <taxon>Magnoliopsida</taxon>
        <taxon>Liliopsida</taxon>
        <taxon>Asparagales</taxon>
        <taxon>Orchidaceae</taxon>
        <taxon>Epidendroideae</taxon>
        <taxon>Malaxideae</taxon>
        <taxon>Dendrobiinae</taxon>
        <taxon>Dendrobium</taxon>
    </lineage>
</organism>
<keyword evidence="2" id="KW-1185">Reference proteome</keyword>
<gene>
    <name evidence="1" type="ORF">MA16_Dca024693</name>
</gene>
<dbReference type="EMBL" id="KZ503665">
    <property type="protein sequence ID" value="PKU62391.1"/>
    <property type="molecule type" value="Genomic_DNA"/>
</dbReference>
<dbReference type="STRING" id="906689.A0A2I0VG45"/>
<dbReference type="AlphaFoldDB" id="A0A2I0VG45"/>
<sequence>MRHVTRYTAVHNRREVKRFVDLTADETTDLWLVAKEVGDYAEAAFHHRADLGVVRRATLAIRAGAVRSKNAVVALQGSNGVAFYLSVFDCRRRWKKVVSFDWEEEEEEERKCEDG</sequence>
<evidence type="ECO:0000313" key="1">
    <source>
        <dbReference type="EMBL" id="PKU62391.1"/>
    </source>
</evidence>
<evidence type="ECO:0000313" key="2">
    <source>
        <dbReference type="Proteomes" id="UP000233837"/>
    </source>
</evidence>
<reference evidence="1 2" key="1">
    <citation type="journal article" date="2016" name="Sci. Rep.">
        <title>The Dendrobium catenatum Lindl. genome sequence provides insights into polysaccharide synthase, floral development and adaptive evolution.</title>
        <authorList>
            <person name="Zhang G.Q."/>
            <person name="Xu Q."/>
            <person name="Bian C."/>
            <person name="Tsai W.C."/>
            <person name="Yeh C.M."/>
            <person name="Liu K.W."/>
            <person name="Yoshida K."/>
            <person name="Zhang L.S."/>
            <person name="Chang S.B."/>
            <person name="Chen F."/>
            <person name="Shi Y."/>
            <person name="Su Y.Y."/>
            <person name="Zhang Y.Q."/>
            <person name="Chen L.J."/>
            <person name="Yin Y."/>
            <person name="Lin M."/>
            <person name="Huang H."/>
            <person name="Deng H."/>
            <person name="Wang Z.W."/>
            <person name="Zhu S.L."/>
            <person name="Zhao X."/>
            <person name="Deng C."/>
            <person name="Niu S.C."/>
            <person name="Huang J."/>
            <person name="Wang M."/>
            <person name="Liu G.H."/>
            <person name="Yang H.J."/>
            <person name="Xiao X.J."/>
            <person name="Hsiao Y.Y."/>
            <person name="Wu W.L."/>
            <person name="Chen Y.Y."/>
            <person name="Mitsuda N."/>
            <person name="Ohme-Takagi M."/>
            <person name="Luo Y.B."/>
            <person name="Van de Peer Y."/>
            <person name="Liu Z.J."/>
        </authorList>
    </citation>
    <scope>NUCLEOTIDE SEQUENCE [LARGE SCALE GENOMIC DNA]</scope>
    <source>
        <tissue evidence="1">The whole plant</tissue>
    </source>
</reference>
<accession>A0A2I0VG45</accession>